<keyword evidence="1" id="KW-1185">Reference proteome</keyword>
<name>A0A1U7XLQ2_NICSY</name>
<dbReference type="RefSeq" id="XP_009792977.1">
    <property type="nucleotide sequence ID" value="XM_009794675.1"/>
</dbReference>
<reference evidence="2" key="2">
    <citation type="submission" date="2025-08" db="UniProtKB">
        <authorList>
            <consortium name="RefSeq"/>
        </authorList>
    </citation>
    <scope>IDENTIFICATION</scope>
    <source>
        <tissue evidence="2">Leaf</tissue>
    </source>
</reference>
<dbReference type="Proteomes" id="UP000189701">
    <property type="component" value="Unplaced"/>
</dbReference>
<reference evidence="1" key="1">
    <citation type="journal article" date="2013" name="Genome Biol.">
        <title>Reference genomes and transcriptomes of Nicotiana sylvestris and Nicotiana tomentosiformis.</title>
        <authorList>
            <person name="Sierro N."/>
            <person name="Battey J.N."/>
            <person name="Ouadi S."/>
            <person name="Bovet L."/>
            <person name="Goepfert S."/>
            <person name="Bakaher N."/>
            <person name="Peitsch M.C."/>
            <person name="Ivanov N.V."/>
        </authorList>
    </citation>
    <scope>NUCLEOTIDE SEQUENCE [LARGE SCALE GENOMIC DNA]</scope>
</reference>
<accession>A0A1U7XLQ2</accession>
<dbReference type="AlphaFoldDB" id="A0A1U7XLQ2"/>
<organism evidence="1 2">
    <name type="scientific">Nicotiana sylvestris</name>
    <name type="common">Wood tobacco</name>
    <name type="synonym">South American tobacco</name>
    <dbReference type="NCBI Taxonomy" id="4096"/>
    <lineage>
        <taxon>Eukaryota</taxon>
        <taxon>Viridiplantae</taxon>
        <taxon>Streptophyta</taxon>
        <taxon>Embryophyta</taxon>
        <taxon>Tracheophyta</taxon>
        <taxon>Spermatophyta</taxon>
        <taxon>Magnoliopsida</taxon>
        <taxon>eudicotyledons</taxon>
        <taxon>Gunneridae</taxon>
        <taxon>Pentapetalae</taxon>
        <taxon>asterids</taxon>
        <taxon>lamiids</taxon>
        <taxon>Solanales</taxon>
        <taxon>Solanaceae</taxon>
        <taxon>Nicotianoideae</taxon>
        <taxon>Nicotianeae</taxon>
        <taxon>Nicotiana</taxon>
    </lineage>
</organism>
<dbReference type="PANTHER" id="PTHR35708:SF3">
    <property type="entry name" value="GB|AAD25831.1"/>
    <property type="match status" value="1"/>
</dbReference>
<dbReference type="OrthoDB" id="784738at2759"/>
<evidence type="ECO:0000313" key="1">
    <source>
        <dbReference type="Proteomes" id="UP000189701"/>
    </source>
</evidence>
<proteinExistence type="predicted"/>
<gene>
    <name evidence="2" type="primary">LOC104239927</name>
</gene>
<sequence length="35" mass="3899">MDYTGDISDMNEEDNLIEIDISMGSIKCSALEFQA</sequence>
<protein>
    <submittedName>
        <fullName evidence="2">Uncharacterized protein LOC104239927</fullName>
    </submittedName>
</protein>
<dbReference type="PANTHER" id="PTHR35708">
    <property type="entry name" value="GB|AAD25831.1"/>
    <property type="match status" value="1"/>
</dbReference>
<evidence type="ECO:0000313" key="2">
    <source>
        <dbReference type="RefSeq" id="XP_009792977.1"/>
    </source>
</evidence>